<keyword evidence="20" id="KW-1185">Reference proteome</keyword>
<evidence type="ECO:0000256" key="13">
    <source>
        <dbReference type="ARBA" id="ARBA00023075"/>
    </source>
</evidence>
<evidence type="ECO:0000256" key="16">
    <source>
        <dbReference type="HAMAP-Rule" id="MF_00427"/>
    </source>
</evidence>
<evidence type="ECO:0000256" key="10">
    <source>
        <dbReference type="ARBA" id="ARBA00023027"/>
    </source>
</evidence>
<dbReference type="NCBIfam" id="NF003747">
    <property type="entry name" value="PRK05346.1-2"/>
    <property type="match status" value="1"/>
</dbReference>
<comment type="catalytic activity">
    <reaction evidence="16 17">
        <text>a ubiquinone + n Na(+)(in) + NADH + H(+) = a ubiquinol + n Na(+)(out) + NAD(+)</text>
        <dbReference type="Rhea" id="RHEA:47748"/>
        <dbReference type="Rhea" id="RHEA-COMP:9565"/>
        <dbReference type="Rhea" id="RHEA-COMP:9566"/>
        <dbReference type="ChEBI" id="CHEBI:15378"/>
        <dbReference type="ChEBI" id="CHEBI:16389"/>
        <dbReference type="ChEBI" id="CHEBI:17976"/>
        <dbReference type="ChEBI" id="CHEBI:29101"/>
        <dbReference type="ChEBI" id="CHEBI:57540"/>
        <dbReference type="ChEBI" id="CHEBI:57945"/>
        <dbReference type="EC" id="7.2.1.1"/>
    </reaction>
</comment>
<accession>A0A3G8LRU7</accession>
<dbReference type="AlphaFoldDB" id="A0A3G8LRU7"/>
<comment type="cofactor">
    <cofactor evidence="16 17">
        <name>FMN</name>
        <dbReference type="ChEBI" id="CHEBI:58210"/>
    </cofactor>
</comment>
<evidence type="ECO:0000256" key="1">
    <source>
        <dbReference type="ARBA" id="ARBA00022448"/>
    </source>
</evidence>
<dbReference type="HAMAP" id="MF_00427">
    <property type="entry name" value="NqrC"/>
    <property type="match status" value="1"/>
</dbReference>
<evidence type="ECO:0000256" key="5">
    <source>
        <dbReference type="ARBA" id="ARBA00022630"/>
    </source>
</evidence>
<evidence type="ECO:0000256" key="11">
    <source>
        <dbReference type="ARBA" id="ARBA00023053"/>
    </source>
</evidence>
<keyword evidence="5 16" id="KW-0285">Flavoprotein</keyword>
<keyword evidence="10 16" id="KW-0520">NAD</keyword>
<feature type="modified residue" description="FMN phosphoryl threonine" evidence="16">
    <location>
        <position position="224"/>
    </location>
</feature>
<evidence type="ECO:0000256" key="6">
    <source>
        <dbReference type="ARBA" id="ARBA00022643"/>
    </source>
</evidence>
<name>A0A3G8LRU7_9GAMM</name>
<evidence type="ECO:0000256" key="17">
    <source>
        <dbReference type="PIRNR" id="PIRNR009437"/>
    </source>
</evidence>
<dbReference type="PANTHER" id="PTHR37838">
    <property type="entry name" value="NA(+)-TRANSLOCATING NADH-QUINONE REDUCTASE SUBUNIT C"/>
    <property type="match status" value="1"/>
</dbReference>
<dbReference type="Proteomes" id="UP000278035">
    <property type="component" value="Chromosome"/>
</dbReference>
<keyword evidence="7 16" id="KW-0812">Transmembrane</keyword>
<organism evidence="19 20">
    <name type="scientific">Shewanella livingstonensis</name>
    <dbReference type="NCBI Taxonomy" id="150120"/>
    <lineage>
        <taxon>Bacteria</taxon>
        <taxon>Pseudomonadati</taxon>
        <taxon>Pseudomonadota</taxon>
        <taxon>Gammaproteobacteria</taxon>
        <taxon>Alteromonadales</taxon>
        <taxon>Shewanellaceae</taxon>
        <taxon>Shewanella</taxon>
    </lineage>
</organism>
<dbReference type="RefSeq" id="WP_124729766.1">
    <property type="nucleotide sequence ID" value="NZ_CBCSKC010000008.1"/>
</dbReference>
<evidence type="ECO:0000256" key="15">
    <source>
        <dbReference type="ARBA" id="ARBA00023201"/>
    </source>
</evidence>
<dbReference type="GO" id="GO:0006814">
    <property type="term" value="P:sodium ion transport"/>
    <property type="evidence" value="ECO:0007669"/>
    <property type="project" value="UniProtKB-UniRule"/>
</dbReference>
<dbReference type="GO" id="GO:0016655">
    <property type="term" value="F:oxidoreductase activity, acting on NAD(P)H, quinone or similar compound as acceptor"/>
    <property type="evidence" value="ECO:0007669"/>
    <property type="project" value="UniProtKB-UniRule"/>
</dbReference>
<keyword evidence="9 16" id="KW-1133">Transmembrane helix</keyword>
<dbReference type="InterPro" id="IPR007329">
    <property type="entry name" value="FMN-bd"/>
</dbReference>
<comment type="subcellular location">
    <subcellularLocation>
        <location evidence="16">Cell membrane</location>
        <topology evidence="16">Single-pass membrane protein</topology>
    </subcellularLocation>
</comment>
<keyword evidence="6 16" id="KW-0288">FMN</keyword>
<keyword evidence="4 16" id="KW-0597">Phosphoprotein</keyword>
<comment type="caution">
    <text evidence="16">Lacks conserved residue(s) required for the propagation of feature annotation.</text>
</comment>
<keyword evidence="11 16" id="KW-0915">Sodium</keyword>
<dbReference type="KEGG" id="slj:EGC82_04920"/>
<evidence type="ECO:0000256" key="2">
    <source>
        <dbReference type="ARBA" id="ARBA00022475"/>
    </source>
</evidence>
<dbReference type="NCBIfam" id="TIGR01938">
    <property type="entry name" value="nqrC"/>
    <property type="match status" value="1"/>
</dbReference>
<dbReference type="EMBL" id="CP034015">
    <property type="protein sequence ID" value="AZG72164.1"/>
    <property type="molecule type" value="Genomic_DNA"/>
</dbReference>
<evidence type="ECO:0000313" key="19">
    <source>
        <dbReference type="EMBL" id="AZG72164.1"/>
    </source>
</evidence>
<comment type="similarity">
    <text evidence="16 17">Belongs to the NqrC family.</text>
</comment>
<proteinExistence type="inferred from homology"/>
<dbReference type="PANTHER" id="PTHR37838:SF1">
    <property type="entry name" value="NA(+)-TRANSLOCATING NADH-QUINONE REDUCTASE SUBUNIT C"/>
    <property type="match status" value="1"/>
</dbReference>
<keyword evidence="15 16" id="KW-0739">Sodium transport</keyword>
<gene>
    <name evidence="16" type="primary">nqrC</name>
    <name evidence="19" type="ORF">EGC82_04920</name>
</gene>
<evidence type="ECO:0000256" key="3">
    <source>
        <dbReference type="ARBA" id="ARBA00022519"/>
    </source>
</evidence>
<protein>
    <recommendedName>
        <fullName evidence="16 17">Na(+)-translocating NADH-quinone reductase subunit C</fullName>
        <shortName evidence="16 17">Na(+)-NQR subunit C</shortName>
        <shortName evidence="16 17">Na(+)-translocating NQR subunit C</shortName>
        <ecNumber evidence="16 17">7.2.1.1</ecNumber>
    </recommendedName>
    <alternativeName>
        <fullName evidence="16 17">NQR complex subunit C</fullName>
    </alternativeName>
    <alternativeName>
        <fullName evidence="16 17">NQR-1 subunit C</fullName>
    </alternativeName>
</protein>
<keyword evidence="1 16" id="KW-0813">Transport</keyword>
<dbReference type="InterPro" id="IPR010204">
    <property type="entry name" value="NqrC"/>
</dbReference>
<dbReference type="SMART" id="SM00900">
    <property type="entry name" value="FMN_bind"/>
    <property type="match status" value="1"/>
</dbReference>
<keyword evidence="2 16" id="KW-1003">Cell membrane</keyword>
<sequence length="256" mass="28433">MAFKKDTVTGTMIFIIVLSLVCSFMITGTVEILKERKLAKKREEVQQFVLKAADIDISQGDFSELFAQRVKPKMVNLATGKVSEKANLLDFDERMASINPETSTKPKKDIAKIKTIATDIRIFEVYDTNGQLASIVMPIYGKGLWSIIYGYMAIKPDLNTIENIVFYEHGETPGIADFVTDPQWLALWQGKKLFDDKGNIAIKVIKGGAKDGDIHGIDGVSGATRTGVGIQRLVEFWFGVEGYQTYLHALATAEDK</sequence>
<keyword evidence="14 16" id="KW-0472">Membrane</keyword>
<evidence type="ECO:0000256" key="9">
    <source>
        <dbReference type="ARBA" id="ARBA00022989"/>
    </source>
</evidence>
<comment type="subunit">
    <text evidence="16 17">Composed of six subunits; NqrA, NqrB, NqrC, NqrD, NqrE and NqrF.</text>
</comment>
<evidence type="ECO:0000256" key="8">
    <source>
        <dbReference type="ARBA" id="ARBA00022967"/>
    </source>
</evidence>
<keyword evidence="13 16" id="KW-0830">Ubiquinone</keyword>
<evidence type="ECO:0000256" key="4">
    <source>
        <dbReference type="ARBA" id="ARBA00022553"/>
    </source>
</evidence>
<dbReference type="EC" id="7.2.1.1" evidence="16 17"/>
<dbReference type="OrthoDB" id="9786835at2"/>
<evidence type="ECO:0000259" key="18">
    <source>
        <dbReference type="SMART" id="SM00900"/>
    </source>
</evidence>
<feature type="domain" description="FMN-binding" evidence="18">
    <location>
        <begin position="143"/>
        <end position="241"/>
    </location>
</feature>
<evidence type="ECO:0000256" key="12">
    <source>
        <dbReference type="ARBA" id="ARBA00023065"/>
    </source>
</evidence>
<feature type="transmembrane region" description="Helical" evidence="16">
    <location>
        <begin position="12"/>
        <end position="33"/>
    </location>
</feature>
<keyword evidence="8 16" id="KW-1278">Translocase</keyword>
<keyword evidence="3" id="KW-0997">Cell inner membrane</keyword>
<keyword evidence="12 16" id="KW-0406">Ion transport</keyword>
<evidence type="ECO:0000313" key="20">
    <source>
        <dbReference type="Proteomes" id="UP000278035"/>
    </source>
</evidence>
<dbReference type="PIRSF" id="PIRSF009437">
    <property type="entry name" value="NQR-1_subunit_C"/>
    <property type="match status" value="1"/>
</dbReference>
<dbReference type="Pfam" id="PF04205">
    <property type="entry name" value="FMN_bind"/>
    <property type="match status" value="1"/>
</dbReference>
<evidence type="ECO:0000256" key="7">
    <source>
        <dbReference type="ARBA" id="ARBA00022692"/>
    </source>
</evidence>
<evidence type="ECO:0000256" key="14">
    <source>
        <dbReference type="ARBA" id="ARBA00023136"/>
    </source>
</evidence>
<dbReference type="GO" id="GO:0005886">
    <property type="term" value="C:plasma membrane"/>
    <property type="evidence" value="ECO:0007669"/>
    <property type="project" value="UniProtKB-SubCell"/>
</dbReference>
<reference evidence="20" key="1">
    <citation type="submission" date="2018-11" db="EMBL/GenBank/DDBJ databases">
        <title>Shewanella sp. M2.</title>
        <authorList>
            <person name="Hwang Y.J."/>
            <person name="Hwang C.Y."/>
        </authorList>
    </citation>
    <scope>NUCLEOTIDE SEQUENCE [LARGE SCALE GENOMIC DNA]</scope>
    <source>
        <strain evidence="20">LMG 19866</strain>
    </source>
</reference>
<dbReference type="GO" id="GO:0010181">
    <property type="term" value="F:FMN binding"/>
    <property type="evidence" value="ECO:0007669"/>
    <property type="project" value="UniProtKB-UniRule"/>
</dbReference>
<comment type="function">
    <text evidence="16">NQR complex catalyzes the reduction of ubiquinone-1 to ubiquinol by two successive reactions, coupled with the transport of Na(+) ions from the cytoplasm to the periplasm. NqrA to NqrE are probably involved in the second step, the conversion of ubisemiquinone to ubiquinol.</text>
</comment>